<dbReference type="CDD" id="cd02440">
    <property type="entry name" value="AdoMet_MTases"/>
    <property type="match status" value="1"/>
</dbReference>
<name>A0A512JKH6_9HYPH</name>
<dbReference type="GO" id="GO:0005737">
    <property type="term" value="C:cytoplasm"/>
    <property type="evidence" value="ECO:0007669"/>
    <property type="project" value="UniProtKB-SubCell"/>
</dbReference>
<evidence type="ECO:0000256" key="9">
    <source>
        <dbReference type="ARBA" id="ARBA00030757"/>
    </source>
</evidence>
<comment type="similarity">
    <text evidence="2">Belongs to the methyltransferase superfamily. L-isoaspartyl/D-aspartyl protein methyltransferase family.</text>
</comment>
<gene>
    <name evidence="12" type="primary">pcm</name>
    <name evidence="12" type="ORF">MGN01_23040</name>
</gene>
<dbReference type="InterPro" id="IPR029063">
    <property type="entry name" value="SAM-dependent_MTases_sf"/>
</dbReference>
<comment type="subcellular location">
    <subcellularLocation>
        <location evidence="1">Cytoplasm</location>
    </subcellularLocation>
</comment>
<organism evidence="12 13">
    <name type="scientific">Methylobacterium gnaphalii</name>
    <dbReference type="NCBI Taxonomy" id="1010610"/>
    <lineage>
        <taxon>Bacteria</taxon>
        <taxon>Pseudomonadati</taxon>
        <taxon>Pseudomonadota</taxon>
        <taxon>Alphaproteobacteria</taxon>
        <taxon>Hyphomicrobiales</taxon>
        <taxon>Methylobacteriaceae</taxon>
        <taxon>Methylobacterium</taxon>
    </lineage>
</organism>
<evidence type="ECO:0000256" key="10">
    <source>
        <dbReference type="ARBA" id="ARBA00031323"/>
    </source>
</evidence>
<evidence type="ECO:0000256" key="8">
    <source>
        <dbReference type="ARBA" id="ARBA00022691"/>
    </source>
</evidence>
<dbReference type="AlphaFoldDB" id="A0A512JKH6"/>
<dbReference type="EC" id="2.1.1.77" evidence="3"/>
<dbReference type="SUPFAM" id="SSF53335">
    <property type="entry name" value="S-adenosyl-L-methionine-dependent methyltransferases"/>
    <property type="match status" value="1"/>
</dbReference>
<sequence>MPIAGEGDDASAIGDAAFVLLLREHGTRETAVLRAMELVPRELFVPPALHAHARRDIALPLTCGQSMTAPTTVAAMLGLLSVPAGARVLEIGTGSGYVTALLVHLGSGQVRSIERYASLARSAQDRLSRDLPGATVEIGDGLDADTVGQGSFDRILINGAYADVPAHLARALAPGGRLVGAVATGQGKRVTVVDRAADGSLTRRTEMTCRLPSLTAGRAGVF</sequence>
<keyword evidence="13" id="KW-1185">Reference proteome</keyword>
<protein>
    <recommendedName>
        <fullName evidence="4">Protein-L-isoaspartate O-methyltransferase</fullName>
        <ecNumber evidence="3">2.1.1.77</ecNumber>
    </recommendedName>
    <alternativeName>
        <fullName evidence="11">L-isoaspartyl protein carboxyl methyltransferase</fullName>
    </alternativeName>
    <alternativeName>
        <fullName evidence="9">Protein L-isoaspartyl methyltransferase</fullName>
    </alternativeName>
    <alternativeName>
        <fullName evidence="10">Protein-beta-aspartate methyltransferase</fullName>
    </alternativeName>
</protein>
<accession>A0A512JKH6</accession>
<dbReference type="Proteomes" id="UP000321750">
    <property type="component" value="Unassembled WGS sequence"/>
</dbReference>
<proteinExistence type="inferred from homology"/>
<dbReference type="PANTHER" id="PTHR11579">
    <property type="entry name" value="PROTEIN-L-ISOASPARTATE O-METHYLTRANSFERASE"/>
    <property type="match status" value="1"/>
</dbReference>
<keyword evidence="6 12" id="KW-0489">Methyltransferase</keyword>
<dbReference type="GO" id="GO:0032259">
    <property type="term" value="P:methylation"/>
    <property type="evidence" value="ECO:0007669"/>
    <property type="project" value="UniProtKB-KW"/>
</dbReference>
<evidence type="ECO:0000313" key="12">
    <source>
        <dbReference type="EMBL" id="GEP10459.1"/>
    </source>
</evidence>
<evidence type="ECO:0000256" key="11">
    <source>
        <dbReference type="ARBA" id="ARBA00031350"/>
    </source>
</evidence>
<keyword evidence="5" id="KW-0963">Cytoplasm</keyword>
<dbReference type="Pfam" id="PF01135">
    <property type="entry name" value="PCMT"/>
    <property type="match status" value="1"/>
</dbReference>
<keyword evidence="8" id="KW-0949">S-adenosyl-L-methionine</keyword>
<dbReference type="PANTHER" id="PTHR11579:SF0">
    <property type="entry name" value="PROTEIN-L-ISOASPARTATE(D-ASPARTATE) O-METHYLTRANSFERASE"/>
    <property type="match status" value="1"/>
</dbReference>
<evidence type="ECO:0000256" key="4">
    <source>
        <dbReference type="ARBA" id="ARBA00013346"/>
    </source>
</evidence>
<evidence type="ECO:0000256" key="7">
    <source>
        <dbReference type="ARBA" id="ARBA00022679"/>
    </source>
</evidence>
<evidence type="ECO:0000256" key="1">
    <source>
        <dbReference type="ARBA" id="ARBA00004496"/>
    </source>
</evidence>
<keyword evidence="7 12" id="KW-0808">Transferase</keyword>
<dbReference type="Gene3D" id="3.40.50.150">
    <property type="entry name" value="Vaccinia Virus protein VP39"/>
    <property type="match status" value="1"/>
</dbReference>
<dbReference type="GO" id="GO:0004719">
    <property type="term" value="F:protein-L-isoaspartate (D-aspartate) O-methyltransferase activity"/>
    <property type="evidence" value="ECO:0007669"/>
    <property type="project" value="UniProtKB-EC"/>
</dbReference>
<evidence type="ECO:0000313" key="13">
    <source>
        <dbReference type="Proteomes" id="UP000321750"/>
    </source>
</evidence>
<comment type="caution">
    <text evidence="12">The sequence shown here is derived from an EMBL/GenBank/DDBJ whole genome shotgun (WGS) entry which is preliminary data.</text>
</comment>
<dbReference type="EMBL" id="BJZV01000011">
    <property type="protein sequence ID" value="GEP10459.1"/>
    <property type="molecule type" value="Genomic_DNA"/>
</dbReference>
<evidence type="ECO:0000256" key="5">
    <source>
        <dbReference type="ARBA" id="ARBA00022490"/>
    </source>
</evidence>
<evidence type="ECO:0000256" key="3">
    <source>
        <dbReference type="ARBA" id="ARBA00011890"/>
    </source>
</evidence>
<dbReference type="InterPro" id="IPR000682">
    <property type="entry name" value="PCMT"/>
</dbReference>
<evidence type="ECO:0000256" key="2">
    <source>
        <dbReference type="ARBA" id="ARBA00005369"/>
    </source>
</evidence>
<reference evidence="12 13" key="1">
    <citation type="submission" date="2019-07" db="EMBL/GenBank/DDBJ databases">
        <title>Whole genome shotgun sequence of Methylobacterium gnaphalii NBRC 107716.</title>
        <authorList>
            <person name="Hosoyama A."/>
            <person name="Uohara A."/>
            <person name="Ohji S."/>
            <person name="Ichikawa N."/>
        </authorList>
    </citation>
    <scope>NUCLEOTIDE SEQUENCE [LARGE SCALE GENOMIC DNA]</scope>
    <source>
        <strain evidence="12 13">NBRC 107716</strain>
    </source>
</reference>
<evidence type="ECO:0000256" key="6">
    <source>
        <dbReference type="ARBA" id="ARBA00022603"/>
    </source>
</evidence>
<dbReference type="RefSeq" id="WP_147046728.1">
    <property type="nucleotide sequence ID" value="NZ_BJZV01000011.1"/>
</dbReference>
<dbReference type="OrthoDB" id="9810066at2"/>